<dbReference type="EC" id="1.-.-.-" evidence="2"/>
<evidence type="ECO:0000259" key="1">
    <source>
        <dbReference type="Pfam" id="PF01243"/>
    </source>
</evidence>
<dbReference type="Proteomes" id="UP001330812">
    <property type="component" value="Chromosome"/>
</dbReference>
<sequence length="161" mass="17956">MALITEDMRRIVEDAMLSYVATVRPDGAPNLSPKGSVRVYDDEHLAFMDMASPGTVANLRRDPRVEVNSIDVVRRRGYRFRGTAEVRDPGDAVHTWLADWLLAANGPGYPFHHAVVIHVDEIRPVLSPAYTFGEATEEELIPAWKARYSAIGITQAERNLA</sequence>
<gene>
    <name evidence="2" type="ORF">VSH64_45120</name>
</gene>
<dbReference type="SUPFAM" id="SSF50475">
    <property type="entry name" value="FMN-binding split barrel"/>
    <property type="match status" value="1"/>
</dbReference>
<dbReference type="InterPro" id="IPR012349">
    <property type="entry name" value="Split_barrel_FMN-bd"/>
</dbReference>
<dbReference type="Pfam" id="PF01243">
    <property type="entry name" value="PNPOx_N"/>
    <property type="match status" value="1"/>
</dbReference>
<dbReference type="EMBL" id="CP142149">
    <property type="protein sequence ID" value="WSE29899.1"/>
    <property type="molecule type" value="Genomic_DNA"/>
</dbReference>
<keyword evidence="3" id="KW-1185">Reference proteome</keyword>
<dbReference type="Gene3D" id="2.30.110.10">
    <property type="entry name" value="Electron Transport, Fmn-binding Protein, Chain A"/>
    <property type="match status" value="1"/>
</dbReference>
<dbReference type="EC" id="1.4.3.5" evidence="2"/>
<protein>
    <submittedName>
        <fullName evidence="2">Pyridoxamine 5'-phosphate oxidase family protein</fullName>
        <ecNumber evidence="2">1.-.-.-</ecNumber>
        <ecNumber evidence="2">1.4.3.5</ecNumber>
    </submittedName>
</protein>
<dbReference type="InterPro" id="IPR011576">
    <property type="entry name" value="Pyridox_Oxase_N"/>
</dbReference>
<reference evidence="2 3" key="1">
    <citation type="journal article" date="2015" name="Int. J. Syst. Evol. Microbiol.">
        <title>Amycolatopsis rhabdoformis sp. nov., an actinomycete isolated from a tropical forest soil.</title>
        <authorList>
            <person name="Souza W.R."/>
            <person name="Silva R.E."/>
            <person name="Goodfellow M."/>
            <person name="Busarakam K."/>
            <person name="Figueiro F.S."/>
            <person name="Ferreira D."/>
            <person name="Rodrigues-Filho E."/>
            <person name="Moraes L.A.B."/>
            <person name="Zucchi T.D."/>
        </authorList>
    </citation>
    <scope>NUCLEOTIDE SEQUENCE [LARGE SCALE GENOMIC DNA]</scope>
    <source>
        <strain evidence="2 3">NCIMB 14900</strain>
    </source>
</reference>
<proteinExistence type="predicted"/>
<feature type="domain" description="Pyridoxamine 5'-phosphate oxidase N-terminal" evidence="1">
    <location>
        <begin position="4"/>
        <end position="124"/>
    </location>
</feature>
<dbReference type="PANTHER" id="PTHR40660:SF1">
    <property type="entry name" value="5'-PHOSPHATE OXIDASE PUTATIVE DOMAIN-CONTAINING PROTEIN-RELATED"/>
    <property type="match status" value="1"/>
</dbReference>
<dbReference type="GO" id="GO:0004733">
    <property type="term" value="F:pyridoxamine phosphate oxidase activity"/>
    <property type="evidence" value="ECO:0007669"/>
    <property type="project" value="UniProtKB-EC"/>
</dbReference>
<accession>A0ABZ1I8N6</accession>
<name>A0ABZ1I8N6_9PSEU</name>
<keyword evidence="2" id="KW-0560">Oxidoreductase</keyword>
<dbReference type="PANTHER" id="PTHR40660">
    <property type="entry name" value="5'-PHOSPHATE OXIDASE PUTATIVE DOMAIN-CONTAINING PROTEIN-RELATED"/>
    <property type="match status" value="1"/>
</dbReference>
<evidence type="ECO:0000313" key="2">
    <source>
        <dbReference type="EMBL" id="WSE29899.1"/>
    </source>
</evidence>
<evidence type="ECO:0000313" key="3">
    <source>
        <dbReference type="Proteomes" id="UP001330812"/>
    </source>
</evidence>
<organism evidence="2 3">
    <name type="scientific">Amycolatopsis rhabdoformis</name>
    <dbReference type="NCBI Taxonomy" id="1448059"/>
    <lineage>
        <taxon>Bacteria</taxon>
        <taxon>Bacillati</taxon>
        <taxon>Actinomycetota</taxon>
        <taxon>Actinomycetes</taxon>
        <taxon>Pseudonocardiales</taxon>
        <taxon>Pseudonocardiaceae</taxon>
        <taxon>Amycolatopsis</taxon>
    </lineage>
</organism>
<dbReference type="RefSeq" id="WP_326568857.1">
    <property type="nucleotide sequence ID" value="NZ_CP142149.1"/>
</dbReference>